<feature type="domain" description="DUF218" evidence="2">
    <location>
        <begin position="98"/>
        <end position="244"/>
    </location>
</feature>
<dbReference type="OrthoDB" id="9782395at2"/>
<keyword evidence="1" id="KW-0472">Membrane</keyword>
<reference evidence="3 4" key="1">
    <citation type="submission" date="2018-03" db="EMBL/GenBank/DDBJ databases">
        <title>Adhaeribacter sp. HMF7605 Genome sequencing and assembly.</title>
        <authorList>
            <person name="Kang H."/>
            <person name="Kang J."/>
            <person name="Cha I."/>
            <person name="Kim H."/>
            <person name="Joh K."/>
        </authorList>
    </citation>
    <scope>NUCLEOTIDE SEQUENCE [LARGE SCALE GENOMIC DNA]</scope>
    <source>
        <strain evidence="3 4">HMF7605</strain>
    </source>
</reference>
<comment type="caution">
    <text evidence="3">The sequence shown here is derived from an EMBL/GenBank/DDBJ whole genome shotgun (WGS) entry which is preliminary data.</text>
</comment>
<keyword evidence="4" id="KW-1185">Reference proteome</keyword>
<dbReference type="InterPro" id="IPR051599">
    <property type="entry name" value="Cell_Envelope_Assoc"/>
</dbReference>
<feature type="transmembrane region" description="Helical" evidence="1">
    <location>
        <begin position="12"/>
        <end position="29"/>
    </location>
</feature>
<dbReference type="AlphaFoldDB" id="A0A2T2YN18"/>
<organism evidence="3 4">
    <name type="scientific">Adhaeribacter arboris</name>
    <dbReference type="NCBI Taxonomy" id="2072846"/>
    <lineage>
        <taxon>Bacteria</taxon>
        <taxon>Pseudomonadati</taxon>
        <taxon>Bacteroidota</taxon>
        <taxon>Cytophagia</taxon>
        <taxon>Cytophagales</taxon>
        <taxon>Hymenobacteraceae</taxon>
        <taxon>Adhaeribacter</taxon>
    </lineage>
</organism>
<dbReference type="PANTHER" id="PTHR30336:SF4">
    <property type="entry name" value="ENVELOPE BIOGENESIS FACTOR ELYC"/>
    <property type="match status" value="1"/>
</dbReference>
<dbReference type="GO" id="GO:0005886">
    <property type="term" value="C:plasma membrane"/>
    <property type="evidence" value="ECO:0007669"/>
    <property type="project" value="TreeGrafter"/>
</dbReference>
<dbReference type="InterPro" id="IPR014729">
    <property type="entry name" value="Rossmann-like_a/b/a_fold"/>
</dbReference>
<dbReference type="Pfam" id="PF02698">
    <property type="entry name" value="DUF218"/>
    <property type="match status" value="1"/>
</dbReference>
<evidence type="ECO:0000259" key="2">
    <source>
        <dbReference type="Pfam" id="PF02698"/>
    </source>
</evidence>
<accession>A0A2T2YN18</accession>
<dbReference type="CDD" id="cd06259">
    <property type="entry name" value="YdcF-like"/>
    <property type="match status" value="1"/>
</dbReference>
<dbReference type="RefSeq" id="WP_106933074.1">
    <property type="nucleotide sequence ID" value="NZ_PYFT01000001.1"/>
</dbReference>
<dbReference type="InterPro" id="IPR003848">
    <property type="entry name" value="DUF218"/>
</dbReference>
<feature type="transmembrane region" description="Helical" evidence="1">
    <location>
        <begin position="41"/>
        <end position="62"/>
    </location>
</feature>
<name>A0A2T2YN18_9BACT</name>
<evidence type="ECO:0000313" key="3">
    <source>
        <dbReference type="EMBL" id="PSR56903.1"/>
    </source>
</evidence>
<keyword evidence="1" id="KW-0812">Transmembrane</keyword>
<proteinExistence type="predicted"/>
<dbReference type="EMBL" id="PYFT01000001">
    <property type="protein sequence ID" value="PSR56903.1"/>
    <property type="molecule type" value="Genomic_DNA"/>
</dbReference>
<dbReference type="GO" id="GO:0000270">
    <property type="term" value="P:peptidoglycan metabolic process"/>
    <property type="evidence" value="ECO:0007669"/>
    <property type="project" value="TreeGrafter"/>
</dbReference>
<dbReference type="PANTHER" id="PTHR30336">
    <property type="entry name" value="INNER MEMBRANE PROTEIN, PROBABLE PERMEASE"/>
    <property type="match status" value="1"/>
</dbReference>
<dbReference type="Proteomes" id="UP000240357">
    <property type="component" value="Unassembled WGS sequence"/>
</dbReference>
<dbReference type="GO" id="GO:0043164">
    <property type="term" value="P:Gram-negative-bacterium-type cell wall biogenesis"/>
    <property type="evidence" value="ECO:0007669"/>
    <property type="project" value="TreeGrafter"/>
</dbReference>
<sequence>MFFLLSKVLFYVALPVIWLAGLLLFAVFTKRDRYRRVVLKLAAILFLVLTNPFLMNEAFLLWELPPKRLAELPVSDAGILLTGITSLEKSPHDRVYVARGADRVLHTLWLYRKKKIKKIIISGGTGSVRTVYTSEAAELKKILLLAGVPATDILLEDKSQNTRENALFTAKLLRQQPNLHSFILITSAFHMRRAEGCFKVAGIQAVNFPADFYSKDRSYFPNSLLIPSAEAFANWHLLIHELLGFITYKILGYC</sequence>
<dbReference type="Gene3D" id="3.40.50.620">
    <property type="entry name" value="HUPs"/>
    <property type="match status" value="1"/>
</dbReference>
<gene>
    <name evidence="3" type="ORF">AHMF7605_27100</name>
</gene>
<evidence type="ECO:0000256" key="1">
    <source>
        <dbReference type="SAM" id="Phobius"/>
    </source>
</evidence>
<evidence type="ECO:0000313" key="4">
    <source>
        <dbReference type="Proteomes" id="UP000240357"/>
    </source>
</evidence>
<keyword evidence="1" id="KW-1133">Transmembrane helix</keyword>
<protein>
    <submittedName>
        <fullName evidence="3">YdcF family protein</fullName>
    </submittedName>
</protein>